<name>A0AAW1JC43_POPJA</name>
<sequence>MQRRSAVIQTFDGIINRVPQDSVVPLCQFFIPRGFPAFENYIMSYTVDMQKLEPKIGQDEQNIVFRERRKEKKEENKFTYSWRHYYDIKTMIYFVPQPTKLRL</sequence>
<protein>
    <submittedName>
        <fullName evidence="1">Uncharacterized protein</fullName>
    </submittedName>
</protein>
<dbReference type="AlphaFoldDB" id="A0AAW1JC43"/>
<gene>
    <name evidence="1" type="ORF">QE152_g31247</name>
</gene>
<dbReference type="Proteomes" id="UP001458880">
    <property type="component" value="Unassembled WGS sequence"/>
</dbReference>
<evidence type="ECO:0000313" key="2">
    <source>
        <dbReference type="Proteomes" id="UP001458880"/>
    </source>
</evidence>
<dbReference type="EMBL" id="JASPKY010000437">
    <property type="protein sequence ID" value="KAK9700459.1"/>
    <property type="molecule type" value="Genomic_DNA"/>
</dbReference>
<proteinExistence type="predicted"/>
<keyword evidence="2" id="KW-1185">Reference proteome</keyword>
<comment type="caution">
    <text evidence="1">The sequence shown here is derived from an EMBL/GenBank/DDBJ whole genome shotgun (WGS) entry which is preliminary data.</text>
</comment>
<reference evidence="1 2" key="1">
    <citation type="journal article" date="2024" name="BMC Genomics">
        <title>De novo assembly and annotation of Popillia japonica's genome with initial clues to its potential as an invasive pest.</title>
        <authorList>
            <person name="Cucini C."/>
            <person name="Boschi S."/>
            <person name="Funari R."/>
            <person name="Cardaioli E."/>
            <person name="Iannotti N."/>
            <person name="Marturano G."/>
            <person name="Paoli F."/>
            <person name="Bruttini M."/>
            <person name="Carapelli A."/>
            <person name="Frati F."/>
            <person name="Nardi F."/>
        </authorList>
    </citation>
    <scope>NUCLEOTIDE SEQUENCE [LARGE SCALE GENOMIC DNA]</scope>
    <source>
        <strain evidence="1">DMR45628</strain>
    </source>
</reference>
<organism evidence="1 2">
    <name type="scientific">Popillia japonica</name>
    <name type="common">Japanese beetle</name>
    <dbReference type="NCBI Taxonomy" id="7064"/>
    <lineage>
        <taxon>Eukaryota</taxon>
        <taxon>Metazoa</taxon>
        <taxon>Ecdysozoa</taxon>
        <taxon>Arthropoda</taxon>
        <taxon>Hexapoda</taxon>
        <taxon>Insecta</taxon>
        <taxon>Pterygota</taxon>
        <taxon>Neoptera</taxon>
        <taxon>Endopterygota</taxon>
        <taxon>Coleoptera</taxon>
        <taxon>Polyphaga</taxon>
        <taxon>Scarabaeiformia</taxon>
        <taxon>Scarabaeidae</taxon>
        <taxon>Rutelinae</taxon>
        <taxon>Popillia</taxon>
    </lineage>
</organism>
<accession>A0AAW1JC43</accession>
<evidence type="ECO:0000313" key="1">
    <source>
        <dbReference type="EMBL" id="KAK9700459.1"/>
    </source>
</evidence>